<proteinExistence type="predicted"/>
<name>C6PTW5_9CLOT</name>
<keyword evidence="1" id="KW-0732">Signal</keyword>
<dbReference type="AlphaFoldDB" id="C6PTW5"/>
<feature type="chain" id="PRO_5009951094" evidence="1">
    <location>
        <begin position="28"/>
        <end position="111"/>
    </location>
</feature>
<sequence length="111" mass="12228">MKNKIFTALLITGSLLLTIGVTTTVSASSNDNMPYTYNFYSQSIETRLGTLVESGTISEAQASAIIDIYYNDEITTKKDMKNELDVLVTAKTITQSQEDSILNLFIDLSCN</sequence>
<dbReference type="PATRIC" id="fig|536227.13.peg.2371"/>
<evidence type="ECO:0000313" key="3">
    <source>
        <dbReference type="Proteomes" id="UP000004198"/>
    </source>
</evidence>
<dbReference type="RefSeq" id="WP_007061117.1">
    <property type="nucleotide sequence ID" value="NZ_ACVI01000032.1"/>
</dbReference>
<gene>
    <name evidence="2" type="ORF">CcarbDRAFT_2232</name>
</gene>
<accession>C6PTW5</accession>
<dbReference type="STRING" id="536227.Ccar_11330"/>
<comment type="caution">
    <text evidence="2">The sequence shown here is derived from an EMBL/GenBank/DDBJ whole genome shotgun (WGS) entry which is preliminary data.</text>
</comment>
<keyword evidence="3" id="KW-1185">Reference proteome</keyword>
<dbReference type="Proteomes" id="UP000004198">
    <property type="component" value="Unassembled WGS sequence"/>
</dbReference>
<dbReference type="EMBL" id="ACVI01000032">
    <property type="protein sequence ID" value="EET87355.1"/>
    <property type="molecule type" value="Genomic_DNA"/>
</dbReference>
<evidence type="ECO:0000313" key="2">
    <source>
        <dbReference type="EMBL" id="EET87355.1"/>
    </source>
</evidence>
<reference evidence="2 3" key="1">
    <citation type="submission" date="2009-06" db="EMBL/GenBank/DDBJ databases">
        <title>The draft genome of Clostridium carboxidivorans P7.</title>
        <authorList>
            <consortium name="US DOE Joint Genome Institute (JGI-PGF)"/>
            <person name="Lucas S."/>
            <person name="Copeland A."/>
            <person name="Lapidus A."/>
            <person name="Glavina del Rio T."/>
            <person name="Tice H."/>
            <person name="Bruce D."/>
            <person name="Goodwin L."/>
            <person name="Pitluck S."/>
            <person name="Larimer F."/>
            <person name="Land M.L."/>
            <person name="Hauser L."/>
            <person name="Hemme C.L."/>
        </authorList>
    </citation>
    <scope>NUCLEOTIDE SEQUENCE [LARGE SCALE GENOMIC DNA]</scope>
    <source>
        <strain evidence="2 3">P7</strain>
    </source>
</reference>
<organism evidence="2 3">
    <name type="scientific">Clostridium carboxidivorans P7</name>
    <dbReference type="NCBI Taxonomy" id="536227"/>
    <lineage>
        <taxon>Bacteria</taxon>
        <taxon>Bacillati</taxon>
        <taxon>Bacillota</taxon>
        <taxon>Clostridia</taxon>
        <taxon>Eubacteriales</taxon>
        <taxon>Clostridiaceae</taxon>
        <taxon>Clostridium</taxon>
    </lineage>
</organism>
<protein>
    <submittedName>
        <fullName evidence="2">Uncharacterized protein</fullName>
    </submittedName>
</protein>
<feature type="signal peptide" evidence="1">
    <location>
        <begin position="1"/>
        <end position="27"/>
    </location>
</feature>
<evidence type="ECO:0000256" key="1">
    <source>
        <dbReference type="SAM" id="SignalP"/>
    </source>
</evidence>
<dbReference type="KEGG" id="cck:Ccar_11330"/>